<dbReference type="SUPFAM" id="SSF55961">
    <property type="entry name" value="Bet v1-like"/>
    <property type="match status" value="1"/>
</dbReference>
<dbReference type="InterPro" id="IPR013538">
    <property type="entry name" value="ASHA1/2-like_C"/>
</dbReference>
<comment type="similarity">
    <text evidence="1">Belongs to the AHA1 family.</text>
</comment>
<protein>
    <submittedName>
        <fullName evidence="3">SRPBCC domain-containing protein</fullName>
    </submittedName>
</protein>
<name>A0ABT7LD27_9BURK</name>
<reference evidence="3 4" key="1">
    <citation type="submission" date="2023-06" db="EMBL/GenBank/DDBJ databases">
        <title>Pelomonas sp. APW6 16S ribosomal RNA gene genome sequencing and assembly.</title>
        <authorList>
            <person name="Woo H."/>
        </authorList>
    </citation>
    <scope>NUCLEOTIDE SEQUENCE [LARGE SCALE GENOMIC DNA]</scope>
    <source>
        <strain evidence="3 4">APW6</strain>
    </source>
</reference>
<accession>A0ABT7LD27</accession>
<sequence>MTSFHHQREIPATPAQIHAAIADPARLARWWGPAGFRNTFQHFDFREGGRWQFVMHGPDGRDYPNESEFVEITPTLVRLRHVCAPFFELRIGLTATAGGTRVDWQQTFDDPQVAAAVRAIVEPANEQNLDRLAAEVLTAA</sequence>
<dbReference type="Proteomes" id="UP001238603">
    <property type="component" value="Unassembled WGS sequence"/>
</dbReference>
<feature type="domain" description="Activator of Hsp90 ATPase homologue 1/2-like C-terminal" evidence="2">
    <location>
        <begin position="12"/>
        <end position="135"/>
    </location>
</feature>
<evidence type="ECO:0000313" key="3">
    <source>
        <dbReference type="EMBL" id="MDL5030771.1"/>
    </source>
</evidence>
<dbReference type="Gene3D" id="3.30.530.20">
    <property type="match status" value="1"/>
</dbReference>
<dbReference type="RefSeq" id="WP_285980898.1">
    <property type="nucleotide sequence ID" value="NZ_JASVDS010000001.1"/>
</dbReference>
<dbReference type="EMBL" id="JASVDS010000001">
    <property type="protein sequence ID" value="MDL5030771.1"/>
    <property type="molecule type" value="Genomic_DNA"/>
</dbReference>
<dbReference type="InterPro" id="IPR023393">
    <property type="entry name" value="START-like_dom_sf"/>
</dbReference>
<evidence type="ECO:0000313" key="4">
    <source>
        <dbReference type="Proteomes" id="UP001238603"/>
    </source>
</evidence>
<gene>
    <name evidence="3" type="ORF">QRD43_02540</name>
</gene>
<dbReference type="Pfam" id="PF08327">
    <property type="entry name" value="AHSA1"/>
    <property type="match status" value="1"/>
</dbReference>
<comment type="caution">
    <text evidence="3">The sequence shown here is derived from an EMBL/GenBank/DDBJ whole genome shotgun (WGS) entry which is preliminary data.</text>
</comment>
<evidence type="ECO:0000256" key="1">
    <source>
        <dbReference type="ARBA" id="ARBA00006817"/>
    </source>
</evidence>
<evidence type="ECO:0000259" key="2">
    <source>
        <dbReference type="Pfam" id="PF08327"/>
    </source>
</evidence>
<organism evidence="3 4">
    <name type="scientific">Roseateles subflavus</name>
    <dbReference type="NCBI Taxonomy" id="3053353"/>
    <lineage>
        <taxon>Bacteria</taxon>
        <taxon>Pseudomonadati</taxon>
        <taxon>Pseudomonadota</taxon>
        <taxon>Betaproteobacteria</taxon>
        <taxon>Burkholderiales</taxon>
        <taxon>Sphaerotilaceae</taxon>
        <taxon>Roseateles</taxon>
    </lineage>
</organism>
<keyword evidence="4" id="KW-1185">Reference proteome</keyword>
<proteinExistence type="inferred from homology"/>